<gene>
    <name evidence="2" type="ORF">EAI_03894</name>
</gene>
<feature type="compositionally biased region" description="Acidic residues" evidence="1">
    <location>
        <begin position="159"/>
        <end position="179"/>
    </location>
</feature>
<protein>
    <submittedName>
        <fullName evidence="2">Uncharacterized protein</fullName>
    </submittedName>
</protein>
<feature type="compositionally biased region" description="Polar residues" evidence="1">
    <location>
        <begin position="200"/>
        <end position="218"/>
    </location>
</feature>
<feature type="region of interest" description="Disordered" evidence="1">
    <location>
        <begin position="86"/>
        <end position="219"/>
    </location>
</feature>
<accession>E2C7L6</accession>
<feature type="compositionally biased region" description="Basic and acidic residues" evidence="1">
    <location>
        <begin position="147"/>
        <end position="158"/>
    </location>
</feature>
<evidence type="ECO:0000313" key="3">
    <source>
        <dbReference type="Proteomes" id="UP000008237"/>
    </source>
</evidence>
<evidence type="ECO:0000313" key="2">
    <source>
        <dbReference type="EMBL" id="EFN76092.1"/>
    </source>
</evidence>
<dbReference type="Proteomes" id="UP000008237">
    <property type="component" value="Unassembled WGS sequence"/>
</dbReference>
<evidence type="ECO:0000256" key="1">
    <source>
        <dbReference type="SAM" id="MobiDB-lite"/>
    </source>
</evidence>
<name>E2C7L6_HARSA</name>
<feature type="region of interest" description="Disordered" evidence="1">
    <location>
        <begin position="1"/>
        <end position="47"/>
    </location>
</feature>
<dbReference type="InParanoid" id="E2C7L6"/>
<feature type="compositionally biased region" description="Basic and acidic residues" evidence="1">
    <location>
        <begin position="1"/>
        <end position="13"/>
    </location>
</feature>
<dbReference type="AlphaFoldDB" id="E2C7L6"/>
<feature type="compositionally biased region" description="Gly residues" evidence="1">
    <location>
        <begin position="15"/>
        <end position="47"/>
    </location>
</feature>
<feature type="compositionally biased region" description="Basic and acidic residues" evidence="1">
    <location>
        <begin position="269"/>
        <end position="283"/>
    </location>
</feature>
<keyword evidence="3" id="KW-1185">Reference proteome</keyword>
<feature type="compositionally biased region" description="Polar residues" evidence="1">
    <location>
        <begin position="238"/>
        <end position="247"/>
    </location>
</feature>
<dbReference type="EMBL" id="GL453383">
    <property type="protein sequence ID" value="EFN76092.1"/>
    <property type="molecule type" value="Genomic_DNA"/>
</dbReference>
<feature type="region of interest" description="Disordered" evidence="1">
    <location>
        <begin position="238"/>
        <end position="283"/>
    </location>
</feature>
<feature type="compositionally biased region" description="Basic residues" evidence="1">
    <location>
        <begin position="118"/>
        <end position="131"/>
    </location>
</feature>
<organism evidence="3">
    <name type="scientific">Harpegnathos saltator</name>
    <name type="common">Jerdon's jumping ant</name>
    <dbReference type="NCBI Taxonomy" id="610380"/>
    <lineage>
        <taxon>Eukaryota</taxon>
        <taxon>Metazoa</taxon>
        <taxon>Ecdysozoa</taxon>
        <taxon>Arthropoda</taxon>
        <taxon>Hexapoda</taxon>
        <taxon>Insecta</taxon>
        <taxon>Pterygota</taxon>
        <taxon>Neoptera</taxon>
        <taxon>Endopterygota</taxon>
        <taxon>Hymenoptera</taxon>
        <taxon>Apocrita</taxon>
        <taxon>Aculeata</taxon>
        <taxon>Formicoidea</taxon>
        <taxon>Formicidae</taxon>
        <taxon>Ponerinae</taxon>
        <taxon>Ponerini</taxon>
        <taxon>Harpegnathos</taxon>
    </lineage>
</organism>
<sequence length="283" mass="31287">MAKDCLQTKRSPKEGAGGAGGAGGGGVGVGVGGGGGGDGSGGGGGGECSLILDVRRTHLRNDGTEEDEEKEDDIVVVVVVVDEYDNDNDDDYRALADPYVSEPNVKRSLARTLDCKITKKKKKKKKKKKQQRWLCASATPLDDEAKEETPREKEVAKDEEQEEEEEEEEQRAEGEEEETPVQRQENDRRKRRTFRYRSPPHNQNRATQKSQALQPTNHDISDIVPVFATPLRPATIMTSAASRTGTYEGSPRKNDRKQTGRAASHRGKTALEVRRTLKMEREK</sequence>
<proteinExistence type="predicted"/>
<reference evidence="2 3" key="1">
    <citation type="journal article" date="2010" name="Science">
        <title>Genomic comparison of the ants Camponotus floridanus and Harpegnathos saltator.</title>
        <authorList>
            <person name="Bonasio R."/>
            <person name="Zhang G."/>
            <person name="Ye C."/>
            <person name="Mutti N.S."/>
            <person name="Fang X."/>
            <person name="Qin N."/>
            <person name="Donahue G."/>
            <person name="Yang P."/>
            <person name="Li Q."/>
            <person name="Li C."/>
            <person name="Zhang P."/>
            <person name="Huang Z."/>
            <person name="Berger S.L."/>
            <person name="Reinberg D."/>
            <person name="Wang J."/>
            <person name="Liebig J."/>
        </authorList>
    </citation>
    <scope>NUCLEOTIDE SEQUENCE [LARGE SCALE GENOMIC DNA]</scope>
    <source>
        <strain evidence="2 3">R22 G/1</strain>
    </source>
</reference>